<dbReference type="Pfam" id="PF14053">
    <property type="entry name" value="DUF4248"/>
    <property type="match status" value="1"/>
</dbReference>
<proteinExistence type="predicted"/>
<dbReference type="GeneID" id="99752858"/>
<organism evidence="1 2">
    <name type="scientific">Bacteroides uniformis str. 3978 T3 ii</name>
    <dbReference type="NCBI Taxonomy" id="1339349"/>
    <lineage>
        <taxon>Bacteria</taxon>
        <taxon>Pseudomonadati</taxon>
        <taxon>Bacteroidota</taxon>
        <taxon>Bacteroidia</taxon>
        <taxon>Bacteroidales</taxon>
        <taxon>Bacteroidaceae</taxon>
        <taxon>Bacteroides</taxon>
    </lineage>
</organism>
<dbReference type="PATRIC" id="fig|1339349.3.peg.2643"/>
<dbReference type="AlphaFoldDB" id="A0A078RZ10"/>
<evidence type="ECO:0000313" key="2">
    <source>
        <dbReference type="Proteomes" id="UP000028013"/>
    </source>
</evidence>
<dbReference type="InterPro" id="IPR025342">
    <property type="entry name" value="DUF4248"/>
</dbReference>
<reference evidence="1 2" key="1">
    <citation type="submission" date="2014-04" db="EMBL/GenBank/DDBJ databases">
        <authorList>
            <person name="Sears C."/>
            <person name="Carroll K."/>
            <person name="Sack B.R."/>
            <person name="Qadri F."/>
            <person name="Myers L.L."/>
            <person name="Chung G.-T."/>
            <person name="Escheverria P."/>
            <person name="Fraser C.M."/>
            <person name="Sadzewicz L."/>
            <person name="Shefchek K.A."/>
            <person name="Tallon L."/>
            <person name="Das S.P."/>
            <person name="Daugherty S."/>
            <person name="Mongodin E.F."/>
        </authorList>
    </citation>
    <scope>NUCLEOTIDE SEQUENCE [LARGE SCALE GENOMIC DNA]</scope>
    <source>
        <strain evidence="1 2">3978 T3 ii</strain>
    </source>
</reference>
<gene>
    <name evidence="1" type="ORF">M094_1481</name>
</gene>
<comment type="caution">
    <text evidence="1">The sequence shown here is derived from an EMBL/GenBank/DDBJ whole genome shotgun (WGS) entry which is preliminary data.</text>
</comment>
<evidence type="ECO:0000313" key="1">
    <source>
        <dbReference type="EMBL" id="KDS50550.1"/>
    </source>
</evidence>
<protein>
    <recommendedName>
        <fullName evidence="3">DUF4248 domain-containing protein</fullName>
    </recommendedName>
</protein>
<dbReference type="Proteomes" id="UP000028013">
    <property type="component" value="Unassembled WGS sequence"/>
</dbReference>
<sequence>METENGFRITTYKKKDLACLYCPNATARCAIRTLTRWIKRNHELYEALAHTGYNVRTRTFMPKQVSLIVQYLDEP</sequence>
<accession>A0A078RZ10</accession>
<name>A0A078RZ10_BACUN</name>
<dbReference type="EMBL" id="JNHN01000174">
    <property type="protein sequence ID" value="KDS50550.1"/>
    <property type="molecule type" value="Genomic_DNA"/>
</dbReference>
<dbReference type="RefSeq" id="WP_005831704.1">
    <property type="nucleotide sequence ID" value="NZ_JNHN01000174.1"/>
</dbReference>
<evidence type="ECO:0008006" key="3">
    <source>
        <dbReference type="Google" id="ProtNLM"/>
    </source>
</evidence>